<dbReference type="Proteomes" id="UP001057402">
    <property type="component" value="Chromosome 6"/>
</dbReference>
<sequence>MFRGFCLRRNKRLRTGVDVDEPIESPRRKQEGVYMSYTFGPSGRQVKVILLDTRYHRDLYEVMAVILNLSAVTSLLFSSESLGRFPAERERLFKLIHESKSGLTQAVEKAIPCPLHFAV</sequence>
<gene>
    <name evidence="1" type="ORF">MLD38_022136</name>
</gene>
<evidence type="ECO:0000313" key="1">
    <source>
        <dbReference type="EMBL" id="KAI4366238.1"/>
    </source>
</evidence>
<protein>
    <submittedName>
        <fullName evidence="1">Uncharacterized protein</fullName>
    </submittedName>
</protein>
<dbReference type="EMBL" id="CM042885">
    <property type="protein sequence ID" value="KAI4366238.1"/>
    <property type="molecule type" value="Genomic_DNA"/>
</dbReference>
<organism evidence="1 2">
    <name type="scientific">Melastoma candidum</name>
    <dbReference type="NCBI Taxonomy" id="119954"/>
    <lineage>
        <taxon>Eukaryota</taxon>
        <taxon>Viridiplantae</taxon>
        <taxon>Streptophyta</taxon>
        <taxon>Embryophyta</taxon>
        <taxon>Tracheophyta</taxon>
        <taxon>Spermatophyta</taxon>
        <taxon>Magnoliopsida</taxon>
        <taxon>eudicotyledons</taxon>
        <taxon>Gunneridae</taxon>
        <taxon>Pentapetalae</taxon>
        <taxon>rosids</taxon>
        <taxon>malvids</taxon>
        <taxon>Myrtales</taxon>
        <taxon>Melastomataceae</taxon>
        <taxon>Melastomatoideae</taxon>
        <taxon>Melastomateae</taxon>
        <taxon>Melastoma</taxon>
    </lineage>
</organism>
<name>A0ACB9QHM1_9MYRT</name>
<comment type="caution">
    <text evidence="1">The sequence shown here is derived from an EMBL/GenBank/DDBJ whole genome shotgun (WGS) entry which is preliminary data.</text>
</comment>
<keyword evidence="2" id="KW-1185">Reference proteome</keyword>
<accession>A0ACB9QHM1</accession>
<evidence type="ECO:0000313" key="2">
    <source>
        <dbReference type="Proteomes" id="UP001057402"/>
    </source>
</evidence>
<reference evidence="2" key="1">
    <citation type="journal article" date="2023" name="Front. Plant Sci.">
        <title>Chromosomal-level genome assembly of Melastoma candidum provides insights into trichome evolution.</title>
        <authorList>
            <person name="Zhong Y."/>
            <person name="Wu W."/>
            <person name="Sun C."/>
            <person name="Zou P."/>
            <person name="Liu Y."/>
            <person name="Dai S."/>
            <person name="Zhou R."/>
        </authorList>
    </citation>
    <scope>NUCLEOTIDE SEQUENCE [LARGE SCALE GENOMIC DNA]</scope>
</reference>
<proteinExistence type="predicted"/>